<organism evidence="2 3">
    <name type="scientific">Roseateles flavus</name>
    <dbReference type="NCBI Taxonomy" id="3149041"/>
    <lineage>
        <taxon>Bacteria</taxon>
        <taxon>Pseudomonadati</taxon>
        <taxon>Pseudomonadota</taxon>
        <taxon>Betaproteobacteria</taxon>
        <taxon>Burkholderiales</taxon>
        <taxon>Sphaerotilaceae</taxon>
        <taxon>Roseateles</taxon>
    </lineage>
</organism>
<reference evidence="2 3" key="1">
    <citation type="submission" date="2024-05" db="EMBL/GenBank/DDBJ databases">
        <title>Roseateles sp. 2.12 16S ribosomal RNA gene Genome sequencing and assembly.</title>
        <authorList>
            <person name="Woo H."/>
        </authorList>
    </citation>
    <scope>NUCLEOTIDE SEQUENCE [LARGE SCALE GENOMIC DNA]</scope>
    <source>
        <strain evidence="2 3">2.12</strain>
    </source>
</reference>
<evidence type="ECO:0000259" key="1">
    <source>
        <dbReference type="Pfam" id="PF20247"/>
    </source>
</evidence>
<comment type="caution">
    <text evidence="2">The sequence shown here is derived from an EMBL/GenBank/DDBJ whole genome shotgun (WGS) entry which is preliminary data.</text>
</comment>
<dbReference type="Pfam" id="PF20247">
    <property type="entry name" value="DUF6602"/>
    <property type="match status" value="1"/>
</dbReference>
<accession>A0ABV0GGA7</accession>
<gene>
    <name evidence="2" type="ORF">ABDJ40_15135</name>
</gene>
<dbReference type="EMBL" id="JBDPZC010000007">
    <property type="protein sequence ID" value="MEO3714098.1"/>
    <property type="molecule type" value="Genomic_DNA"/>
</dbReference>
<name>A0ABV0GGA7_9BURK</name>
<sequence length="341" mass="37310">MSATKVTKARRAEAPKLGEINIVGLFEAEAAALLQAADRGQILHKTHNIRDSGALLESTFRQIIGRRLPPQAQMAHGYLYDLESTCTPQVDAMVLSAADNYPMMNAEGEAIYAPFTSCRAYVEIKSSTGDVTKQLGQAAKISTRIAEMGAALGELRAETAMPEGVGSVLLYANSRDAKAGPFATWFSKNSQKPTLVVFLDKAVVISRRPLLNSFFDWGADEIQPAETLNLAHPFVGSEAWLYKPEATTVPEARGRVLLWLYYWLLYCATRHEVERAKAAKEQVELLDSTLAAGDAMLPVRGSKHQLPPVAAFIAAANRRFPLLAVKRLADFNDLIPSFESC</sequence>
<dbReference type="InterPro" id="IPR046537">
    <property type="entry name" value="DUF6602"/>
</dbReference>
<evidence type="ECO:0000313" key="3">
    <source>
        <dbReference type="Proteomes" id="UP001462640"/>
    </source>
</evidence>
<evidence type="ECO:0000313" key="2">
    <source>
        <dbReference type="EMBL" id="MEO3714098.1"/>
    </source>
</evidence>
<dbReference type="RefSeq" id="WP_347611121.1">
    <property type="nucleotide sequence ID" value="NZ_JBDPZC010000007.1"/>
</dbReference>
<protein>
    <submittedName>
        <fullName evidence="2">DUF6602 domain-containing protein</fullName>
    </submittedName>
</protein>
<proteinExistence type="predicted"/>
<dbReference type="Proteomes" id="UP001462640">
    <property type="component" value="Unassembled WGS sequence"/>
</dbReference>
<keyword evidence="3" id="KW-1185">Reference proteome</keyword>
<feature type="domain" description="DUF6602" evidence="1">
    <location>
        <begin position="43"/>
        <end position="142"/>
    </location>
</feature>